<dbReference type="EMBL" id="CAAHFH010000002">
    <property type="protein sequence ID" value="VGO22514.1"/>
    <property type="molecule type" value="Genomic_DNA"/>
</dbReference>
<feature type="transmembrane region" description="Helical" evidence="8">
    <location>
        <begin position="270"/>
        <end position="292"/>
    </location>
</feature>
<dbReference type="Proteomes" id="UP000346198">
    <property type="component" value="Unassembled WGS sequence"/>
</dbReference>
<gene>
    <name evidence="10" type="primary">mrpD_1</name>
    <name evidence="10" type="ORF">SCARR_04598</name>
</gene>
<feature type="transmembrane region" description="Helical" evidence="8">
    <location>
        <begin position="405"/>
        <end position="429"/>
    </location>
</feature>
<feature type="transmembrane region" description="Helical" evidence="8">
    <location>
        <begin position="70"/>
        <end position="95"/>
    </location>
</feature>
<evidence type="ECO:0000313" key="11">
    <source>
        <dbReference type="Proteomes" id="UP000346198"/>
    </source>
</evidence>
<feature type="transmembrane region" description="Helical" evidence="8">
    <location>
        <begin position="132"/>
        <end position="150"/>
    </location>
</feature>
<dbReference type="GO" id="GO:0042773">
    <property type="term" value="P:ATP synthesis coupled electron transport"/>
    <property type="evidence" value="ECO:0007669"/>
    <property type="project" value="InterPro"/>
</dbReference>
<dbReference type="AlphaFoldDB" id="A0A6C2UTE9"/>
<dbReference type="RefSeq" id="WP_136063907.1">
    <property type="nucleotide sequence ID" value="NZ_CAAHFH010000002.1"/>
</dbReference>
<dbReference type="PANTHER" id="PTHR42703">
    <property type="entry name" value="NADH DEHYDROGENASE"/>
    <property type="match status" value="1"/>
</dbReference>
<evidence type="ECO:0000256" key="4">
    <source>
        <dbReference type="ARBA" id="ARBA00022692"/>
    </source>
</evidence>
<evidence type="ECO:0000313" key="10">
    <source>
        <dbReference type="EMBL" id="VGO22514.1"/>
    </source>
</evidence>
<dbReference type="PRINTS" id="PR01437">
    <property type="entry name" value="NUOXDRDTASE4"/>
</dbReference>
<evidence type="ECO:0000256" key="6">
    <source>
        <dbReference type="ARBA" id="ARBA00023136"/>
    </source>
</evidence>
<organism evidence="10 11">
    <name type="scientific">Pontiella sulfatireligans</name>
    <dbReference type="NCBI Taxonomy" id="2750658"/>
    <lineage>
        <taxon>Bacteria</taxon>
        <taxon>Pseudomonadati</taxon>
        <taxon>Kiritimatiellota</taxon>
        <taxon>Kiritimatiellia</taxon>
        <taxon>Kiritimatiellales</taxon>
        <taxon>Pontiellaceae</taxon>
        <taxon>Pontiella</taxon>
    </lineage>
</organism>
<keyword evidence="6 8" id="KW-0472">Membrane</keyword>
<feature type="transmembrane region" description="Helical" evidence="8">
    <location>
        <begin position="204"/>
        <end position="229"/>
    </location>
</feature>
<feature type="transmembrane region" description="Helical" evidence="8">
    <location>
        <begin position="369"/>
        <end position="393"/>
    </location>
</feature>
<feature type="domain" description="NADH:quinone oxidoreductase/Mrp antiporter transmembrane" evidence="9">
    <location>
        <begin position="127"/>
        <end position="418"/>
    </location>
</feature>
<dbReference type="PANTHER" id="PTHR42703:SF1">
    <property type="entry name" value="NA(+)_H(+) ANTIPORTER SUBUNIT D1"/>
    <property type="match status" value="1"/>
</dbReference>
<feature type="transmembrane region" description="Helical" evidence="8">
    <location>
        <begin position="304"/>
        <end position="331"/>
    </location>
</feature>
<feature type="transmembrane region" description="Helical" evidence="8">
    <location>
        <begin position="31"/>
        <end position="50"/>
    </location>
</feature>
<keyword evidence="11" id="KW-1185">Reference proteome</keyword>
<evidence type="ECO:0000256" key="2">
    <source>
        <dbReference type="ARBA" id="ARBA00005346"/>
    </source>
</evidence>
<feature type="transmembrane region" description="Helical" evidence="8">
    <location>
        <begin position="162"/>
        <end position="184"/>
    </location>
</feature>
<feature type="transmembrane region" description="Helical" evidence="8">
    <location>
        <begin position="449"/>
        <end position="474"/>
    </location>
</feature>
<dbReference type="Pfam" id="PF00361">
    <property type="entry name" value="Proton_antipo_M"/>
    <property type="match status" value="1"/>
</dbReference>
<feature type="transmembrane region" description="Helical" evidence="8">
    <location>
        <begin position="241"/>
        <end position="264"/>
    </location>
</feature>
<keyword evidence="4 7" id="KW-0812">Transmembrane</keyword>
<evidence type="ECO:0000256" key="5">
    <source>
        <dbReference type="ARBA" id="ARBA00022989"/>
    </source>
</evidence>
<evidence type="ECO:0000256" key="7">
    <source>
        <dbReference type="RuleBase" id="RU000320"/>
    </source>
</evidence>
<protein>
    <submittedName>
        <fullName evidence="10">Na(+)/H(+) antiporter subunit D</fullName>
    </submittedName>
</protein>
<keyword evidence="5 8" id="KW-1133">Transmembrane helix</keyword>
<dbReference type="InterPro" id="IPR001750">
    <property type="entry name" value="ND/Mrp_TM"/>
</dbReference>
<dbReference type="InterPro" id="IPR003918">
    <property type="entry name" value="NADH_UbQ_OxRdtase"/>
</dbReference>
<dbReference type="GO" id="GO:0005886">
    <property type="term" value="C:plasma membrane"/>
    <property type="evidence" value="ECO:0007669"/>
    <property type="project" value="UniProtKB-SubCell"/>
</dbReference>
<comment type="similarity">
    <text evidence="2">Belongs to the CPA3 antiporters (TC 2.A.63) subunit D family.</text>
</comment>
<comment type="subcellular location">
    <subcellularLocation>
        <location evidence="1">Cell membrane</location>
        <topology evidence="1">Multi-pass membrane protein</topology>
    </subcellularLocation>
    <subcellularLocation>
        <location evidence="7">Membrane</location>
        <topology evidence="7">Multi-pass membrane protein</topology>
    </subcellularLocation>
</comment>
<sequence length="499" mass="53087">MTLLPVLPIIIPLAGAVLCMLFRKSLMLQKALAVATSFMMLLTAVCLMAHTARGTIAVMNVGSWQAPFGITLAVDMLSSVMLVLAGLLAVAVSVYSCFDLDGPRIKFGFFPLMLILLMGVNGAFVTGDLFNLYVWFEVLLTASFILLALGGERPQLEGSIKYVALNLLSSALFLAGIGILYGMAGTLNMAELANVVKDGERGGLVTMVAVMFMMAFGIKAGMFPLYFWLPASYPTPPAAVSALFSGLLTKVGVYSLIRVFTLIFTNDPEFLHGLILAGAGLTMLSGVLAAAAQYEMRKILAVHIVSQIGYIVMGLGLFTPLALAGTVIYLAHNIIVKTNLFLVAGAVHRLKGTYDLHKLGGLYKERPGLSILFIISAMSLAGVPPLSGFFAKLTLIIAGLRAESWLIVAVALGVSLLTLYSMTKIWAYVFWKPAPAPLPDLDPMAPGKWAAFLLPMVGFTVLTIAIGVFAGPVFDYAQQAAGQLMDPQGYIDAVLGGAK</sequence>
<feature type="transmembrane region" description="Helical" evidence="8">
    <location>
        <begin position="107"/>
        <end position="126"/>
    </location>
</feature>
<proteinExistence type="inferred from homology"/>
<accession>A0A6C2UTE9</accession>
<evidence type="ECO:0000256" key="3">
    <source>
        <dbReference type="ARBA" id="ARBA00022475"/>
    </source>
</evidence>
<evidence type="ECO:0000256" key="8">
    <source>
        <dbReference type="SAM" id="Phobius"/>
    </source>
</evidence>
<keyword evidence="3" id="KW-1003">Cell membrane</keyword>
<dbReference type="GO" id="GO:0008137">
    <property type="term" value="F:NADH dehydrogenase (ubiquinone) activity"/>
    <property type="evidence" value="ECO:0007669"/>
    <property type="project" value="InterPro"/>
</dbReference>
<feature type="transmembrane region" description="Helical" evidence="8">
    <location>
        <begin position="6"/>
        <end position="22"/>
    </location>
</feature>
<name>A0A6C2UTE9_9BACT</name>
<reference evidence="10 11" key="1">
    <citation type="submission" date="2019-04" db="EMBL/GenBank/DDBJ databases">
        <authorList>
            <person name="Van Vliet M D."/>
        </authorList>
    </citation>
    <scope>NUCLEOTIDE SEQUENCE [LARGE SCALE GENOMIC DNA]</scope>
    <source>
        <strain evidence="10 11">F21</strain>
    </source>
</reference>
<dbReference type="InterPro" id="IPR050586">
    <property type="entry name" value="CPA3_Na-H_Antiporter_D"/>
</dbReference>
<evidence type="ECO:0000259" key="9">
    <source>
        <dbReference type="Pfam" id="PF00361"/>
    </source>
</evidence>
<evidence type="ECO:0000256" key="1">
    <source>
        <dbReference type="ARBA" id="ARBA00004651"/>
    </source>
</evidence>